<evidence type="ECO:0008006" key="4">
    <source>
        <dbReference type="Google" id="ProtNLM"/>
    </source>
</evidence>
<proteinExistence type="predicted"/>
<accession>A0A2K5APR3</accession>
<dbReference type="PANTHER" id="PTHR37953:SF1">
    <property type="entry name" value="UPF0127 PROTEIN MJ1496"/>
    <property type="match status" value="1"/>
</dbReference>
<dbReference type="GeneID" id="41594525"/>
<dbReference type="AlphaFoldDB" id="A0A2K5APR3"/>
<dbReference type="Pfam" id="PF02643">
    <property type="entry name" value="DUF192"/>
    <property type="match status" value="1"/>
</dbReference>
<dbReference type="InterPro" id="IPR038695">
    <property type="entry name" value="Saro_0823-like_sf"/>
</dbReference>
<keyword evidence="1" id="KW-0472">Membrane</keyword>
<evidence type="ECO:0000313" key="2">
    <source>
        <dbReference type="EMBL" id="SPC33624.1"/>
    </source>
</evidence>
<name>A0A2K5APR3_9ARCH</name>
<gene>
    <name evidence="2" type="ORF">NCAV_0430</name>
</gene>
<reference evidence="3" key="1">
    <citation type="submission" date="2018-01" db="EMBL/GenBank/DDBJ databases">
        <authorList>
            <person name="Kerou L M."/>
        </authorList>
    </citation>
    <scope>NUCLEOTIDE SEQUENCE [LARGE SCALE GENOMIC DNA]</scope>
    <source>
        <strain evidence="3">SCU2</strain>
    </source>
</reference>
<organism evidence="2 3">
    <name type="scientific">Candidatus Nitrosocaldus cavascurensis</name>
    <dbReference type="NCBI Taxonomy" id="2058097"/>
    <lineage>
        <taxon>Archaea</taxon>
        <taxon>Nitrososphaerota</taxon>
        <taxon>Nitrososphaeria</taxon>
        <taxon>Candidatus Nitrosocaldales</taxon>
        <taxon>Candidatus Nitrosocaldaceae</taxon>
        <taxon>Candidatus Nitrosocaldus</taxon>
    </lineage>
</organism>
<evidence type="ECO:0000313" key="3">
    <source>
        <dbReference type="Proteomes" id="UP000236248"/>
    </source>
</evidence>
<dbReference type="EMBL" id="LT981265">
    <property type="protein sequence ID" value="SPC33624.1"/>
    <property type="molecule type" value="Genomic_DNA"/>
</dbReference>
<dbReference type="RefSeq" id="WP_103287555.1">
    <property type="nucleotide sequence ID" value="NZ_LT981265.1"/>
</dbReference>
<keyword evidence="1" id="KW-0812">Transmembrane</keyword>
<keyword evidence="3" id="KW-1185">Reference proteome</keyword>
<keyword evidence="1" id="KW-1133">Transmembrane helix</keyword>
<dbReference type="Proteomes" id="UP000236248">
    <property type="component" value="Chromosome NCAV"/>
</dbReference>
<feature type="transmembrane region" description="Helical" evidence="1">
    <location>
        <begin position="6"/>
        <end position="24"/>
    </location>
</feature>
<protein>
    <recommendedName>
        <fullName evidence="4">DUF192 domain-containing protein</fullName>
    </recommendedName>
</protein>
<dbReference type="KEGG" id="ncv:NCAV_0430"/>
<dbReference type="InterPro" id="IPR003795">
    <property type="entry name" value="DUF192"/>
</dbReference>
<sequence length="173" mass="19377">MQLKHLLIAVGVGAVAYGITALLLSMTTGIGRVDESNDTASYIPSKYEVKRIMIDGIMLEVEVADTDEKRALGLMYREGLDDGKGMLFIFPTEGRYSFWMMNMRFNIDILWIDSSGRVVYIVEDAEPCKGSSGEDIRQCTYYPDVRARYVLEVNSGFVREHNIGIGSTITILD</sequence>
<dbReference type="Gene3D" id="2.60.120.1140">
    <property type="entry name" value="Protein of unknown function DUF192"/>
    <property type="match status" value="1"/>
</dbReference>
<dbReference type="PANTHER" id="PTHR37953">
    <property type="entry name" value="UPF0127 PROTEIN MJ1496"/>
    <property type="match status" value="1"/>
</dbReference>
<evidence type="ECO:0000256" key="1">
    <source>
        <dbReference type="SAM" id="Phobius"/>
    </source>
</evidence>